<dbReference type="GO" id="GO:0003677">
    <property type="term" value="F:DNA binding"/>
    <property type="evidence" value="ECO:0007669"/>
    <property type="project" value="InterPro"/>
</dbReference>
<evidence type="ECO:0000313" key="3">
    <source>
        <dbReference type="EMBL" id="QQZ48910.1"/>
    </source>
</evidence>
<dbReference type="PANTHER" id="PTHR30461">
    <property type="entry name" value="DNA-INVERTASE FROM LAMBDOID PROPHAGE"/>
    <property type="match status" value="1"/>
</dbReference>
<evidence type="ECO:0000256" key="1">
    <source>
        <dbReference type="SAM" id="MobiDB-lite"/>
    </source>
</evidence>
<gene>
    <name evidence="3" type="ORF">JKL49_16630</name>
</gene>
<dbReference type="Gene3D" id="3.40.50.1390">
    <property type="entry name" value="Resolvase, N-terminal catalytic domain"/>
    <property type="match status" value="1"/>
</dbReference>
<evidence type="ECO:0000259" key="2">
    <source>
        <dbReference type="SMART" id="SM00857"/>
    </source>
</evidence>
<accession>A0A974P1Y0</accession>
<feature type="region of interest" description="Disordered" evidence="1">
    <location>
        <begin position="226"/>
        <end position="245"/>
    </location>
</feature>
<dbReference type="InterPro" id="IPR006119">
    <property type="entry name" value="Resolv_N"/>
</dbReference>
<feature type="compositionally biased region" description="Low complexity" evidence="1">
    <location>
        <begin position="234"/>
        <end position="245"/>
    </location>
</feature>
<dbReference type="PANTHER" id="PTHR30461:SF23">
    <property type="entry name" value="DNA RECOMBINASE-RELATED"/>
    <property type="match status" value="1"/>
</dbReference>
<dbReference type="AlphaFoldDB" id="A0A974P1Y0"/>
<dbReference type="Pfam" id="PF00239">
    <property type="entry name" value="Resolvase"/>
    <property type="match status" value="1"/>
</dbReference>
<sequence>MSRDAQQYSLENQKAQIAAYAAEHRIEVVATYADAGKSGVRLEGESLQQLLADVLTGQADFKLILVQDISRWGRFQDPDEAAHYEYICRTAGVDIQYCAEAFRNSATPTGSVLKAMKRLMAAEYSRELSRKCFAGAARLSALGFRQGGAAGYGLRRQLVDENGKTKIWLDAGDQKYLSTDRVVLTLGPAHEVETVRRIYRLFTYEGCGKQQIADLLNAEGLRAKPAGPGAPGLSPRSSPTRSTSVPSFTAGRFAGWADAGSFARLPTTFGLMGPSRLSSHGICSWLREKSPPPSRSMHPTQNSWTSFQRCGCGWASCRTRSSTVLRVLQAREPTAAGLVACEWPIGGLAMFPPGQPTRVSPHYRP</sequence>
<name>A0A974P1Y0_9CAUL</name>
<feature type="domain" description="Resolvase/invertase-type recombinase catalytic" evidence="2">
    <location>
        <begin position="1"/>
        <end position="145"/>
    </location>
</feature>
<organism evidence="3">
    <name type="scientific">Phenylobacterium glaciei</name>
    <dbReference type="NCBI Taxonomy" id="2803784"/>
    <lineage>
        <taxon>Bacteria</taxon>
        <taxon>Pseudomonadati</taxon>
        <taxon>Pseudomonadota</taxon>
        <taxon>Alphaproteobacteria</taxon>
        <taxon>Caulobacterales</taxon>
        <taxon>Caulobacteraceae</taxon>
        <taxon>Phenylobacterium</taxon>
    </lineage>
</organism>
<protein>
    <submittedName>
        <fullName evidence="3">Recombinase family protein</fullName>
    </submittedName>
</protein>
<dbReference type="EMBL" id="CP068570">
    <property type="protein sequence ID" value="QQZ48910.1"/>
    <property type="molecule type" value="Genomic_DNA"/>
</dbReference>
<proteinExistence type="predicted"/>
<dbReference type="SMART" id="SM00857">
    <property type="entry name" value="Resolvase"/>
    <property type="match status" value="1"/>
</dbReference>
<dbReference type="CDD" id="cd00338">
    <property type="entry name" value="Ser_Recombinase"/>
    <property type="match status" value="1"/>
</dbReference>
<dbReference type="InterPro" id="IPR036162">
    <property type="entry name" value="Resolvase-like_N_sf"/>
</dbReference>
<dbReference type="InterPro" id="IPR050639">
    <property type="entry name" value="SSR_resolvase"/>
</dbReference>
<dbReference type="SUPFAM" id="SSF53041">
    <property type="entry name" value="Resolvase-like"/>
    <property type="match status" value="1"/>
</dbReference>
<dbReference type="GO" id="GO:0000150">
    <property type="term" value="F:DNA strand exchange activity"/>
    <property type="evidence" value="ECO:0007669"/>
    <property type="project" value="InterPro"/>
</dbReference>
<reference evidence="3" key="1">
    <citation type="submission" date="2021-01" db="EMBL/GenBank/DDBJ databases">
        <title>Genome sequence of Phenylobacterium sp. 20VBR1 isolated from a valley glaceir, Ny-Alesund, Svalbard.</title>
        <authorList>
            <person name="Thomas F.A."/>
            <person name="Krishnan K.P."/>
            <person name="Sinha R.K."/>
        </authorList>
    </citation>
    <scope>NUCLEOTIDE SEQUENCE</scope>
    <source>
        <strain evidence="3">20VBR1</strain>
    </source>
</reference>